<gene>
    <name evidence="3" type="ORF">HMPREF0216_01644</name>
</gene>
<dbReference type="eggNOG" id="COG0523">
    <property type="taxonomic scope" value="Bacteria"/>
</dbReference>
<dbReference type="EMBL" id="AMEZ01000048">
    <property type="protein sequence ID" value="EKY27041.1"/>
    <property type="molecule type" value="Genomic_DNA"/>
</dbReference>
<evidence type="ECO:0000256" key="1">
    <source>
        <dbReference type="SAM" id="Coils"/>
    </source>
</evidence>
<comment type="caution">
    <text evidence="3">The sequence shown here is derived from an EMBL/GenBank/DDBJ whole genome shotgun (WGS) entry which is preliminary data.</text>
</comment>
<dbReference type="InterPro" id="IPR051316">
    <property type="entry name" value="Zinc-reg_GTPase_activator"/>
</dbReference>
<dbReference type="CDD" id="cd03112">
    <property type="entry name" value="CobW-like"/>
    <property type="match status" value="1"/>
</dbReference>
<organism evidence="3 4">
    <name type="scientific">Clostridium celatum DSM 1785</name>
    <dbReference type="NCBI Taxonomy" id="545697"/>
    <lineage>
        <taxon>Bacteria</taxon>
        <taxon>Bacillati</taxon>
        <taxon>Bacillota</taxon>
        <taxon>Clostridia</taxon>
        <taxon>Eubacteriales</taxon>
        <taxon>Clostridiaceae</taxon>
        <taxon>Clostridium</taxon>
    </lineage>
</organism>
<dbReference type="Pfam" id="PF02492">
    <property type="entry name" value="cobW"/>
    <property type="match status" value="1"/>
</dbReference>
<reference evidence="3 4" key="1">
    <citation type="submission" date="2012-05" db="EMBL/GenBank/DDBJ databases">
        <authorList>
            <person name="Weinstock G."/>
            <person name="Sodergren E."/>
            <person name="Lobos E.A."/>
            <person name="Fulton L."/>
            <person name="Fulton R."/>
            <person name="Courtney L."/>
            <person name="Fronick C."/>
            <person name="O'Laughlin M."/>
            <person name="Godfrey J."/>
            <person name="Wilson R.M."/>
            <person name="Miner T."/>
            <person name="Farmer C."/>
            <person name="Delehaunty K."/>
            <person name="Cordes M."/>
            <person name="Minx P."/>
            <person name="Tomlinson C."/>
            <person name="Chen J."/>
            <person name="Wollam A."/>
            <person name="Pepin K.H."/>
            <person name="Bhonagiri V."/>
            <person name="Zhang X."/>
            <person name="Suruliraj S."/>
            <person name="Warren W."/>
            <person name="Mitreva M."/>
            <person name="Mardis E.R."/>
            <person name="Wilson R.K."/>
        </authorList>
    </citation>
    <scope>NUCLEOTIDE SEQUENCE [LARGE SCALE GENOMIC DNA]</scope>
    <source>
        <strain evidence="3 4">DSM 1785</strain>
    </source>
</reference>
<dbReference type="HOGENOM" id="CLU_017452_1_3_9"/>
<dbReference type="InterPro" id="IPR003495">
    <property type="entry name" value="CobW/HypB/UreG_nucleotide-bd"/>
</dbReference>
<dbReference type="GO" id="GO:0005737">
    <property type="term" value="C:cytoplasm"/>
    <property type="evidence" value="ECO:0007669"/>
    <property type="project" value="TreeGrafter"/>
</dbReference>
<dbReference type="PATRIC" id="fig|545697.3.peg.1619"/>
<sequence length="331" mass="38195">MEQEMSVKVEIFSGFLGAGKTQLIKKLIEEGYYKDRIAIIENEFGEVSIDGEILSRTNTLVKEINAGCICCQVTGDFKESIKDVVENCNVDRLIVEPTGVAKLSDLKNTFEEKDLKEIAQIEKIITVVDSEKFNIYLKNFKNFFVNQIKNANLIVLSRTQNIEENQLKKVEAEIRKINNNAQIVSTPWNKIKAKELIPIKLQYKNLKESNEKTEEKNEDKSFKTMRKLSFRSKAVVKKEKSLEEMFETFALKIEKKLSKEELISKFNFMKDNEEFGKIVRAKGIVNTKNGTEQFNYTLTEIEMEEVKYKGEAVISFIGTNLNKDKISKFFL</sequence>
<keyword evidence="1" id="KW-0175">Coiled coil</keyword>
<dbReference type="PANTHER" id="PTHR13748:SF62">
    <property type="entry name" value="COBW DOMAIN-CONTAINING PROTEIN"/>
    <property type="match status" value="1"/>
</dbReference>
<dbReference type="SUPFAM" id="SSF52540">
    <property type="entry name" value="P-loop containing nucleoside triphosphate hydrolases"/>
    <property type="match status" value="1"/>
</dbReference>
<dbReference type="Proteomes" id="UP000010420">
    <property type="component" value="Unassembled WGS sequence"/>
</dbReference>
<proteinExistence type="predicted"/>
<dbReference type="STRING" id="545697.HMPREF0216_01644"/>
<accession>L1QGH1</accession>
<feature type="coiled-coil region" evidence="1">
    <location>
        <begin position="160"/>
        <end position="223"/>
    </location>
</feature>
<dbReference type="Gene3D" id="3.40.50.300">
    <property type="entry name" value="P-loop containing nucleotide triphosphate hydrolases"/>
    <property type="match status" value="1"/>
</dbReference>
<evidence type="ECO:0000313" key="4">
    <source>
        <dbReference type="Proteomes" id="UP000010420"/>
    </source>
</evidence>
<name>L1QGH1_9CLOT</name>
<feature type="domain" description="CobW/HypB/UreG nucleotide-binding" evidence="2">
    <location>
        <begin position="9"/>
        <end position="184"/>
    </location>
</feature>
<evidence type="ECO:0000313" key="3">
    <source>
        <dbReference type="EMBL" id="EKY27041.1"/>
    </source>
</evidence>
<dbReference type="PANTHER" id="PTHR13748">
    <property type="entry name" value="COBW-RELATED"/>
    <property type="match status" value="1"/>
</dbReference>
<protein>
    <submittedName>
        <fullName evidence="3">CobW/P47K family protein</fullName>
    </submittedName>
</protein>
<keyword evidence="4" id="KW-1185">Reference proteome</keyword>
<dbReference type="InterPro" id="IPR027417">
    <property type="entry name" value="P-loop_NTPase"/>
</dbReference>
<dbReference type="AlphaFoldDB" id="L1QGH1"/>
<evidence type="ECO:0000259" key="2">
    <source>
        <dbReference type="Pfam" id="PF02492"/>
    </source>
</evidence>